<name>A0A0P0R9D7_9BURK</name>
<dbReference type="EMBL" id="CP012746">
    <property type="protein sequence ID" value="ALL64687.1"/>
    <property type="molecule type" value="Genomic_DNA"/>
</dbReference>
<protein>
    <recommendedName>
        <fullName evidence="3">DUF3563 domain-containing protein</fullName>
    </recommendedName>
</protein>
<dbReference type="KEGG" id="bcai:K788_0002199"/>
<gene>
    <name evidence="1" type="ORF">K788_0002199</name>
</gene>
<sequence>MEFIMFAFVIEKLSNWFETAERSRREAYLAASSDIVQLEQRIRALETSGYSL</sequence>
<organism evidence="1 2">
    <name type="scientific">Paraburkholderia caribensis MBA4</name>
    <dbReference type="NCBI Taxonomy" id="1323664"/>
    <lineage>
        <taxon>Bacteria</taxon>
        <taxon>Pseudomonadati</taxon>
        <taxon>Pseudomonadota</taxon>
        <taxon>Betaproteobacteria</taxon>
        <taxon>Burkholderiales</taxon>
        <taxon>Burkholderiaceae</taxon>
        <taxon>Paraburkholderia</taxon>
    </lineage>
</organism>
<dbReference type="Pfam" id="PF12086">
    <property type="entry name" value="DUF3563"/>
    <property type="match status" value="1"/>
</dbReference>
<accession>A0A0P0R9D7</accession>
<dbReference type="InterPro" id="IPR021946">
    <property type="entry name" value="DUF3563"/>
</dbReference>
<dbReference type="Proteomes" id="UP000019146">
    <property type="component" value="Chromosome 1"/>
</dbReference>
<evidence type="ECO:0000313" key="2">
    <source>
        <dbReference type="Proteomes" id="UP000019146"/>
    </source>
</evidence>
<evidence type="ECO:0008006" key="3">
    <source>
        <dbReference type="Google" id="ProtNLM"/>
    </source>
</evidence>
<proteinExistence type="predicted"/>
<reference evidence="1 2" key="1">
    <citation type="journal article" date="2014" name="Genome Announc.">
        <title>Draft Genome Sequence of the Haloacid-Degrading Burkholderia caribensis Strain MBA4.</title>
        <authorList>
            <person name="Pan Y."/>
            <person name="Kong K.F."/>
            <person name="Tsang J.S."/>
        </authorList>
    </citation>
    <scope>NUCLEOTIDE SEQUENCE [LARGE SCALE GENOMIC DNA]</scope>
    <source>
        <strain evidence="1 2">MBA4</strain>
    </source>
</reference>
<evidence type="ECO:0000313" key="1">
    <source>
        <dbReference type="EMBL" id="ALL64687.1"/>
    </source>
</evidence>
<dbReference type="AlphaFoldDB" id="A0A0P0R9D7"/>